<organism evidence="9 10">
    <name type="scientific">Nocardioides terrae</name>
    <dbReference type="NCBI Taxonomy" id="574651"/>
    <lineage>
        <taxon>Bacteria</taxon>
        <taxon>Bacillati</taxon>
        <taxon>Actinomycetota</taxon>
        <taxon>Actinomycetes</taxon>
        <taxon>Propionibacteriales</taxon>
        <taxon>Nocardioidaceae</taxon>
        <taxon>Nocardioides</taxon>
    </lineage>
</organism>
<keyword evidence="10" id="KW-1185">Reference proteome</keyword>
<evidence type="ECO:0000256" key="5">
    <source>
        <dbReference type="ARBA" id="ARBA00022989"/>
    </source>
</evidence>
<keyword evidence="6 7" id="KW-0472">Membrane</keyword>
<feature type="transmembrane region" description="Helical" evidence="7">
    <location>
        <begin position="112"/>
        <end position="131"/>
    </location>
</feature>
<evidence type="ECO:0000256" key="3">
    <source>
        <dbReference type="ARBA" id="ARBA00022475"/>
    </source>
</evidence>
<proteinExistence type="inferred from homology"/>
<evidence type="ECO:0000256" key="1">
    <source>
        <dbReference type="ARBA" id="ARBA00004651"/>
    </source>
</evidence>
<dbReference type="GO" id="GO:0005886">
    <property type="term" value="C:plasma membrane"/>
    <property type="evidence" value="ECO:0007669"/>
    <property type="project" value="UniProtKB-SubCell"/>
</dbReference>
<feature type="transmembrane region" description="Helical" evidence="7">
    <location>
        <begin position="268"/>
        <end position="288"/>
    </location>
</feature>
<dbReference type="InterPro" id="IPR037185">
    <property type="entry name" value="EmrE-like"/>
</dbReference>
<feature type="transmembrane region" description="Helical" evidence="7">
    <location>
        <begin position="21"/>
        <end position="43"/>
    </location>
</feature>
<comment type="similarity">
    <text evidence="2">Belongs to the EamA transporter family.</text>
</comment>
<evidence type="ECO:0000256" key="7">
    <source>
        <dbReference type="SAM" id="Phobius"/>
    </source>
</evidence>
<feature type="transmembrane region" description="Helical" evidence="7">
    <location>
        <begin position="169"/>
        <end position="186"/>
    </location>
</feature>
<dbReference type="InterPro" id="IPR051258">
    <property type="entry name" value="Diverse_Substrate_Transporter"/>
</dbReference>
<gene>
    <name evidence="9" type="ORF">SAMN04487968_101119</name>
</gene>
<evidence type="ECO:0000256" key="4">
    <source>
        <dbReference type="ARBA" id="ARBA00022692"/>
    </source>
</evidence>
<dbReference type="AlphaFoldDB" id="A0A1I1DBU7"/>
<dbReference type="Pfam" id="PF00892">
    <property type="entry name" value="EamA"/>
    <property type="match status" value="2"/>
</dbReference>
<feature type="transmembrane region" description="Helical" evidence="7">
    <location>
        <begin position="198"/>
        <end position="217"/>
    </location>
</feature>
<dbReference type="PANTHER" id="PTHR42920:SF11">
    <property type="entry name" value="INNER MEMBRANE PROTEIN YTFF"/>
    <property type="match status" value="1"/>
</dbReference>
<comment type="subcellular location">
    <subcellularLocation>
        <location evidence="1">Cell membrane</location>
        <topology evidence="1">Multi-pass membrane protein</topology>
    </subcellularLocation>
</comment>
<evidence type="ECO:0000256" key="2">
    <source>
        <dbReference type="ARBA" id="ARBA00007362"/>
    </source>
</evidence>
<feature type="transmembrane region" description="Helical" evidence="7">
    <location>
        <begin position="55"/>
        <end position="74"/>
    </location>
</feature>
<feature type="transmembrane region" description="Helical" evidence="7">
    <location>
        <begin position="237"/>
        <end position="256"/>
    </location>
</feature>
<keyword evidence="4 7" id="KW-0812">Transmembrane</keyword>
<dbReference type="EMBL" id="FOLB01000001">
    <property type="protein sequence ID" value="SFB71832.1"/>
    <property type="molecule type" value="Genomic_DNA"/>
</dbReference>
<keyword evidence="5 7" id="KW-1133">Transmembrane helix</keyword>
<evidence type="ECO:0000256" key="6">
    <source>
        <dbReference type="ARBA" id="ARBA00023136"/>
    </source>
</evidence>
<feature type="domain" description="EamA" evidence="8">
    <location>
        <begin position="22"/>
        <end position="157"/>
    </location>
</feature>
<dbReference type="InterPro" id="IPR000620">
    <property type="entry name" value="EamA_dom"/>
</dbReference>
<feature type="transmembrane region" description="Helical" evidence="7">
    <location>
        <begin position="143"/>
        <end position="163"/>
    </location>
</feature>
<evidence type="ECO:0000313" key="10">
    <source>
        <dbReference type="Proteomes" id="UP000198832"/>
    </source>
</evidence>
<dbReference type="Proteomes" id="UP000198832">
    <property type="component" value="Unassembled WGS sequence"/>
</dbReference>
<dbReference type="SUPFAM" id="SSF103481">
    <property type="entry name" value="Multidrug resistance efflux transporter EmrE"/>
    <property type="match status" value="2"/>
</dbReference>
<feature type="transmembrane region" description="Helical" evidence="7">
    <location>
        <begin position="294"/>
        <end position="313"/>
    </location>
</feature>
<evidence type="ECO:0000313" key="9">
    <source>
        <dbReference type="EMBL" id="SFB71832.1"/>
    </source>
</evidence>
<sequence>MSALTHDEAVSGQGAAGQRTAAGILLALASALTFGLSGSFASSLFDTGWTPGTTALVRSAIGAAVAVPFGLAALRGRWGVLRANLGLLTAYGLLAVTGAQFCYFMAVERMEVGPALLIEYTAPAAVVGWLWARYGQRPGPVTVLGALLAASGLVLVLDLAGGASLDAGGVAWALLAMTGAATYFLVNADHSSGLPPVTLAAGGLLFGTVLMGGLALVHVLPMGASTADVVLAGHRTAWWVPVVLLGVVTCGVAYLTGVAAGRLLGARLGAFIALFEVVAGVGFAWVFVDELPTGVQLLGGLLILAGVVAVRLGEERVVASGEPTDAVED</sequence>
<keyword evidence="3" id="KW-1003">Cell membrane</keyword>
<dbReference type="STRING" id="574651.SAMN04487968_101119"/>
<feature type="domain" description="EamA" evidence="8">
    <location>
        <begin position="169"/>
        <end position="310"/>
    </location>
</feature>
<dbReference type="PANTHER" id="PTHR42920">
    <property type="entry name" value="OS03G0707200 PROTEIN-RELATED"/>
    <property type="match status" value="1"/>
</dbReference>
<evidence type="ECO:0000259" key="8">
    <source>
        <dbReference type="Pfam" id="PF00892"/>
    </source>
</evidence>
<protein>
    <submittedName>
        <fullName evidence="9">Threonine/homoserine efflux transporter RhtA</fullName>
    </submittedName>
</protein>
<dbReference type="OrthoDB" id="154915at2"/>
<reference evidence="9 10" key="1">
    <citation type="submission" date="2016-10" db="EMBL/GenBank/DDBJ databases">
        <authorList>
            <person name="de Groot N.N."/>
        </authorList>
    </citation>
    <scope>NUCLEOTIDE SEQUENCE [LARGE SCALE GENOMIC DNA]</scope>
    <source>
        <strain evidence="9 10">CGMCC 1.7056</strain>
    </source>
</reference>
<name>A0A1I1DBU7_9ACTN</name>
<dbReference type="RefSeq" id="WP_091119027.1">
    <property type="nucleotide sequence ID" value="NZ_FOLB01000001.1"/>
</dbReference>
<accession>A0A1I1DBU7</accession>
<feature type="transmembrane region" description="Helical" evidence="7">
    <location>
        <begin position="86"/>
        <end position="106"/>
    </location>
</feature>